<accession>A0A6A5BXJ9</accession>
<dbReference type="RefSeq" id="XP_044563944.1">
    <property type="nucleotide sequence ID" value="XM_044704673.1"/>
</dbReference>
<protein>
    <recommendedName>
        <fullName evidence="4">Apple domain-containing protein</fullName>
    </recommendedName>
</protein>
<dbReference type="EMBL" id="VFQX01000027">
    <property type="protein sequence ID" value="KAF0979231.1"/>
    <property type="molecule type" value="Genomic_DNA"/>
</dbReference>
<dbReference type="AlphaFoldDB" id="A0A6A5BXJ9"/>
<proteinExistence type="predicted"/>
<dbReference type="OrthoDB" id="10540226at2759"/>
<evidence type="ECO:0000313" key="3">
    <source>
        <dbReference type="Proteomes" id="UP000444721"/>
    </source>
</evidence>
<dbReference type="VEuPathDB" id="AmoebaDB:NfTy_053850"/>
<keyword evidence="3" id="KW-1185">Reference proteome</keyword>
<evidence type="ECO:0008006" key="4">
    <source>
        <dbReference type="Google" id="ProtNLM"/>
    </source>
</evidence>
<dbReference type="VEuPathDB" id="AmoebaDB:FDP41_001574"/>
<feature type="signal peptide" evidence="1">
    <location>
        <begin position="1"/>
        <end position="37"/>
    </location>
</feature>
<keyword evidence="1" id="KW-0732">Signal</keyword>
<gene>
    <name evidence="2" type="ORF">FDP41_001574</name>
</gene>
<dbReference type="GeneID" id="68108792"/>
<name>A0A6A5BXJ9_NAEFO</name>
<evidence type="ECO:0000256" key="1">
    <source>
        <dbReference type="SAM" id="SignalP"/>
    </source>
</evidence>
<dbReference type="VEuPathDB" id="AmoebaDB:NF0075310"/>
<comment type="caution">
    <text evidence="2">The sequence shown here is derived from an EMBL/GenBank/DDBJ whole genome shotgun (WGS) entry which is preliminary data.</text>
</comment>
<dbReference type="Proteomes" id="UP000444721">
    <property type="component" value="Unassembled WGS sequence"/>
</dbReference>
<organism evidence="2 3">
    <name type="scientific">Naegleria fowleri</name>
    <name type="common">Brain eating amoeba</name>
    <dbReference type="NCBI Taxonomy" id="5763"/>
    <lineage>
        <taxon>Eukaryota</taxon>
        <taxon>Discoba</taxon>
        <taxon>Heterolobosea</taxon>
        <taxon>Tetramitia</taxon>
        <taxon>Eutetramitia</taxon>
        <taxon>Vahlkampfiidae</taxon>
        <taxon>Naegleria</taxon>
    </lineage>
</organism>
<evidence type="ECO:0000313" key="2">
    <source>
        <dbReference type="EMBL" id="KAF0979231.1"/>
    </source>
</evidence>
<sequence length="188" mass="21798">MTNTKQRTKTLFHSHRRSSLLFLLAFTFMLLSTCLHAIQIPTNHPSTMPSKSTTIQEHPSTLLQSNHLRPIRDRKHRMNDIWDILIQYLNKLKNKKKNSQPSIKSPKIIKEETLLADHQLKNFQIARWLKSDLQTTRKSSLETSQACQKCLNACIQEKRGPVCYGNCASKPFCRFEDISLAPNLFNHD</sequence>
<reference evidence="2 3" key="1">
    <citation type="journal article" date="2019" name="Sci. Rep.">
        <title>Nanopore sequencing improves the draft genome of the human pathogenic amoeba Naegleria fowleri.</title>
        <authorList>
            <person name="Liechti N."/>
            <person name="Schurch N."/>
            <person name="Bruggmann R."/>
            <person name="Wittwer M."/>
        </authorList>
    </citation>
    <scope>NUCLEOTIDE SEQUENCE [LARGE SCALE GENOMIC DNA]</scope>
    <source>
        <strain evidence="2 3">ATCC 30894</strain>
    </source>
</reference>
<feature type="chain" id="PRO_5025596771" description="Apple domain-containing protein" evidence="1">
    <location>
        <begin position="38"/>
        <end position="188"/>
    </location>
</feature>